<dbReference type="EMBL" id="PVEM01000004">
    <property type="protein sequence ID" value="PTD08592.1"/>
    <property type="molecule type" value="Genomic_DNA"/>
</dbReference>
<dbReference type="OMA" id="VTISWSI"/>
<reference evidence="1 2" key="1">
    <citation type="submission" date="2018-02" db="EMBL/GenBank/DDBJ databases">
        <title>Fusarium culmorum secondary metabolites in fungal-bacterial-plant interactions.</title>
        <authorList>
            <person name="Schmidt R."/>
        </authorList>
    </citation>
    <scope>NUCLEOTIDE SEQUENCE [LARGE SCALE GENOMIC DNA]</scope>
    <source>
        <strain evidence="1 2">PV</strain>
    </source>
</reference>
<proteinExistence type="predicted"/>
<dbReference type="OrthoDB" id="3748548at2759"/>
<comment type="caution">
    <text evidence="1">The sequence shown here is derived from an EMBL/GenBank/DDBJ whole genome shotgun (WGS) entry which is preliminary data.</text>
</comment>
<protein>
    <submittedName>
        <fullName evidence="1">Uncharacterized protein</fullName>
    </submittedName>
</protein>
<evidence type="ECO:0000313" key="1">
    <source>
        <dbReference type="EMBL" id="PTD08592.1"/>
    </source>
</evidence>
<dbReference type="Proteomes" id="UP000241587">
    <property type="component" value="Unassembled WGS sequence"/>
</dbReference>
<organism evidence="1 2">
    <name type="scientific">Fusarium culmorum</name>
    <dbReference type="NCBI Taxonomy" id="5516"/>
    <lineage>
        <taxon>Eukaryota</taxon>
        <taxon>Fungi</taxon>
        <taxon>Dikarya</taxon>
        <taxon>Ascomycota</taxon>
        <taxon>Pezizomycotina</taxon>
        <taxon>Sordariomycetes</taxon>
        <taxon>Hypocreomycetidae</taxon>
        <taxon>Hypocreales</taxon>
        <taxon>Nectriaceae</taxon>
        <taxon>Fusarium</taxon>
    </lineage>
</organism>
<evidence type="ECO:0000313" key="2">
    <source>
        <dbReference type="Proteomes" id="UP000241587"/>
    </source>
</evidence>
<dbReference type="Gene3D" id="2.60.270.50">
    <property type="match status" value="1"/>
</dbReference>
<accession>A0A2T4GYG6</accession>
<name>A0A2T4GYG6_FUSCU</name>
<keyword evidence="2" id="KW-1185">Reference proteome</keyword>
<sequence length="140" mass="15467">MAARELIVVFLNHTNEELNIEPESPSLDHGDWIETSEARPPQEIRAGESGMLRCKSSRMYGAINGSVSYRVVGVEMNNKVTISWSIPHVGPNKYDWSCPQDLFNIKVLGGRGNQAVAVFVLEPVKDTDAKLDDGEFGAIH</sequence>
<gene>
    <name evidence="1" type="ORF">FCULG_00011214</name>
</gene>
<dbReference type="AlphaFoldDB" id="A0A2T4GYG6"/>